<protein>
    <recommendedName>
        <fullName evidence="6">U6 snRNA-associated Sm-like protein LSm1</fullName>
    </recommendedName>
</protein>
<dbReference type="Gene3D" id="2.30.30.100">
    <property type="match status" value="1"/>
</dbReference>
<dbReference type="Ensembl" id="ENSRNOT00000141067.1">
    <property type="protein sequence ID" value="ENSRNOP00000110697.1"/>
    <property type="gene ID" value="ENSRNOG00000015375.7"/>
</dbReference>
<proteinExistence type="inferred from homology"/>
<gene>
    <name evidence="10" type="primary">Lsm1</name>
    <name evidence="6" type="synonym">LSM1</name>
</gene>
<feature type="compositionally biased region" description="Basic and acidic residues" evidence="8">
    <location>
        <begin position="38"/>
        <end position="57"/>
    </location>
</feature>
<dbReference type="InterPro" id="IPR047575">
    <property type="entry name" value="Sm"/>
</dbReference>
<dbReference type="SUPFAM" id="SSF50182">
    <property type="entry name" value="Sm-like ribonucleoproteins"/>
    <property type="match status" value="1"/>
</dbReference>
<evidence type="ECO:0000256" key="2">
    <source>
        <dbReference type="ARBA" id="ARBA00022490"/>
    </source>
</evidence>
<reference evidence="10" key="2">
    <citation type="submission" date="2025-08" db="UniProtKB">
        <authorList>
            <consortium name="Ensembl"/>
        </authorList>
    </citation>
    <scope>IDENTIFICATION</scope>
    <source>
        <strain evidence="10">Brown Norway</strain>
    </source>
</reference>
<feature type="domain" description="Sm" evidence="9">
    <location>
        <begin position="111"/>
        <end position="186"/>
    </location>
</feature>
<keyword evidence="3 6" id="KW-0507">mRNA processing</keyword>
<dbReference type="GeneTree" id="ENSGT00730000111133"/>
<evidence type="ECO:0000256" key="3">
    <source>
        <dbReference type="ARBA" id="ARBA00022664"/>
    </source>
</evidence>
<dbReference type="InterPro" id="IPR034104">
    <property type="entry name" value="Lsm1"/>
</dbReference>
<keyword evidence="5 6" id="KW-0687">Ribonucleoprotein</keyword>
<evidence type="ECO:0000256" key="5">
    <source>
        <dbReference type="ARBA" id="ARBA00023274"/>
    </source>
</evidence>
<accession>A0ABK0LWE5</accession>
<comment type="function">
    <text evidence="6">Plays a role in the degradation of histone mRNAs, the only eukaryotic mRNAs that are not polyadenylated. Probably also part of an LSm subunits-containing complex involved in the general process of mRNA degradation.</text>
</comment>
<dbReference type="RGD" id="1304967">
    <property type="gene designation" value="Lsm1"/>
</dbReference>
<dbReference type="PANTHER" id="PTHR15588">
    <property type="entry name" value="LSM1"/>
    <property type="match status" value="1"/>
</dbReference>
<evidence type="ECO:0000256" key="7">
    <source>
        <dbReference type="SAM" id="Coils"/>
    </source>
</evidence>
<dbReference type="InterPro" id="IPR010920">
    <property type="entry name" value="LSM_dom_sf"/>
</dbReference>
<evidence type="ECO:0000259" key="9">
    <source>
        <dbReference type="PROSITE" id="PS52002"/>
    </source>
</evidence>
<evidence type="ECO:0000256" key="8">
    <source>
        <dbReference type="SAM" id="MobiDB-lite"/>
    </source>
</evidence>
<feature type="region of interest" description="Disordered" evidence="8">
    <location>
        <begin position="1"/>
        <end position="108"/>
    </location>
</feature>
<dbReference type="InterPro" id="IPR001163">
    <property type="entry name" value="Sm_dom_euk/arc"/>
</dbReference>
<evidence type="ECO:0000313" key="11">
    <source>
        <dbReference type="Proteomes" id="UP000002494"/>
    </source>
</evidence>
<evidence type="ECO:0000256" key="4">
    <source>
        <dbReference type="ARBA" id="ARBA00022884"/>
    </source>
</evidence>
<comment type="subunit">
    <text evidence="6">Interacts with SLBP; interaction with SLBP occurs when histone mRNA is being rapidly degraded during the S phase. LSm subunits form a heteromer with a donut shape.</text>
</comment>
<dbReference type="PANTHER" id="PTHR15588:SF8">
    <property type="entry name" value="U6 SNRNA-ASSOCIATED SM-LIKE PROTEIN LSM1"/>
    <property type="match status" value="1"/>
</dbReference>
<name>A0ABK0LWE5_RAT</name>
<keyword evidence="11" id="KW-1185">Reference proteome</keyword>
<keyword evidence="4 6" id="KW-0694">RNA-binding</keyword>
<keyword evidence="2 6" id="KW-0963">Cytoplasm</keyword>
<organism evidence="10 11">
    <name type="scientific">Rattus norvegicus</name>
    <name type="common">Rat</name>
    <dbReference type="NCBI Taxonomy" id="10116"/>
    <lineage>
        <taxon>Eukaryota</taxon>
        <taxon>Metazoa</taxon>
        <taxon>Chordata</taxon>
        <taxon>Craniata</taxon>
        <taxon>Vertebrata</taxon>
        <taxon>Euteleostomi</taxon>
        <taxon>Mammalia</taxon>
        <taxon>Eutheria</taxon>
        <taxon>Euarchontoglires</taxon>
        <taxon>Glires</taxon>
        <taxon>Rodentia</taxon>
        <taxon>Myomorpha</taxon>
        <taxon>Muroidea</taxon>
        <taxon>Muridae</taxon>
        <taxon>Murinae</taxon>
        <taxon>Rattus</taxon>
    </lineage>
</organism>
<dbReference type="PROSITE" id="PS52002">
    <property type="entry name" value="SM"/>
    <property type="match status" value="1"/>
</dbReference>
<dbReference type="Proteomes" id="UP000002494">
    <property type="component" value="Chromosome 16"/>
</dbReference>
<feature type="coiled-coil region" evidence="7">
    <location>
        <begin position="199"/>
        <end position="226"/>
    </location>
</feature>
<reference evidence="10" key="1">
    <citation type="submission" date="2024-01" db="EMBL/GenBank/DDBJ databases">
        <title>GRCr8: a new rat reference genome assembly contstructed from accurate long reads and long range scaffolding.</title>
        <authorList>
            <person name="Doris P.A."/>
            <person name="Kalbfleisch T."/>
            <person name="Li K."/>
            <person name="Howe K."/>
            <person name="Wood J."/>
        </authorList>
    </citation>
    <scope>NUCLEOTIDE SEQUENCE [LARGE SCALE GENOMIC DNA]</scope>
    <source>
        <strain evidence="10">Brown Norway</strain>
    </source>
</reference>
<sequence>GTGGPAEVSRDVRGTRARCSSSCGQASAAGHAPGTRWWRGEHARGRRGAEALREELRRRRVGTHQKSVLPRGESDVLTPGGCLPVKQDTPAPDPAEEALLSDSPAGDTSNATLESGCYQVNEKHLVLLRDGRTLIGFLRSIDQFANLVLHQTVERIHVGRKYGDIPRGIFVVRGENVVLLGEIDLEKESDTPLQQVSIEEILEEQRVEQQSRLEAEKLKVQALKDRGLSIPRADTLDEY</sequence>
<evidence type="ECO:0000313" key="10">
    <source>
        <dbReference type="Ensembl" id="ENSRNOP00000110697.1"/>
    </source>
</evidence>
<dbReference type="Pfam" id="PF01423">
    <property type="entry name" value="LSM"/>
    <property type="match status" value="1"/>
</dbReference>
<comment type="similarity">
    <text evidence="1 6">Belongs to the snRNP Sm proteins family.</text>
</comment>
<dbReference type="CDD" id="cd01728">
    <property type="entry name" value="LSm1"/>
    <property type="match status" value="1"/>
</dbReference>
<feature type="compositionally biased region" description="Low complexity" evidence="8">
    <location>
        <begin position="17"/>
        <end position="30"/>
    </location>
</feature>
<dbReference type="SMART" id="SM00651">
    <property type="entry name" value="Sm"/>
    <property type="match status" value="1"/>
</dbReference>
<reference evidence="10" key="3">
    <citation type="submission" date="2025-09" db="UniProtKB">
        <authorList>
            <consortium name="Ensembl"/>
        </authorList>
    </citation>
    <scope>IDENTIFICATION</scope>
    <source>
        <strain evidence="10">Brown Norway</strain>
    </source>
</reference>
<evidence type="ECO:0000256" key="1">
    <source>
        <dbReference type="ARBA" id="ARBA00006850"/>
    </source>
</evidence>
<evidence type="ECO:0000256" key="6">
    <source>
        <dbReference type="RuleBase" id="RU365047"/>
    </source>
</evidence>
<comment type="subcellular location">
    <subcellularLocation>
        <location evidence="6">Cytoplasm</location>
    </subcellularLocation>
    <subcellularLocation>
        <location evidence="6">Cytoplasm</location>
        <location evidence="6">P-body</location>
    </subcellularLocation>
</comment>
<keyword evidence="7" id="KW-0175">Coiled coil</keyword>
<dbReference type="InterPro" id="IPR044642">
    <property type="entry name" value="PTHR15588"/>
</dbReference>